<dbReference type="InterPro" id="IPR036397">
    <property type="entry name" value="RNaseH_sf"/>
</dbReference>
<dbReference type="RefSeq" id="WP_146295567.1">
    <property type="nucleotide sequence ID" value="NZ_CP042326.1"/>
</dbReference>
<feature type="domain" description="Piwi" evidence="3">
    <location>
        <begin position="438"/>
        <end position="722"/>
    </location>
</feature>
<evidence type="ECO:0000256" key="2">
    <source>
        <dbReference type="ARBA" id="ARBA00035032"/>
    </source>
</evidence>
<dbReference type="EMBL" id="CP042326">
    <property type="protein sequence ID" value="QDZ39971.1"/>
    <property type="molecule type" value="Genomic_DNA"/>
</dbReference>
<comment type="similarity">
    <text evidence="1">Belongs to the argonaute family. Long pAgo subfamily.</text>
</comment>
<gene>
    <name evidence="4" type="ORF">FRE64_08475</name>
</gene>
<dbReference type="Pfam" id="PF02171">
    <property type="entry name" value="Piwi"/>
    <property type="match status" value="1"/>
</dbReference>
<dbReference type="KEGG" id="enn:FRE64_08475"/>
<dbReference type="Gene3D" id="3.40.50.2300">
    <property type="match status" value="1"/>
</dbReference>
<keyword evidence="5" id="KW-1185">Reference proteome</keyword>
<name>A0A5B8NN41_9CHRO</name>
<accession>A0A5B8NN41</accession>
<dbReference type="SMART" id="SM00950">
    <property type="entry name" value="Piwi"/>
    <property type="match status" value="1"/>
</dbReference>
<dbReference type="Gene3D" id="3.30.420.10">
    <property type="entry name" value="Ribonuclease H-like superfamily/Ribonuclease H"/>
    <property type="match status" value="1"/>
</dbReference>
<dbReference type="Proteomes" id="UP000318453">
    <property type="component" value="Chromosome"/>
</dbReference>
<organism evidence="4 5">
    <name type="scientific">Euhalothece natronophila Z-M001</name>
    <dbReference type="NCBI Taxonomy" id="522448"/>
    <lineage>
        <taxon>Bacteria</taxon>
        <taxon>Bacillati</taxon>
        <taxon>Cyanobacteriota</taxon>
        <taxon>Cyanophyceae</taxon>
        <taxon>Oscillatoriophycideae</taxon>
        <taxon>Chroococcales</taxon>
        <taxon>Halothecacae</taxon>
        <taxon>Halothece cluster</taxon>
        <taxon>Euhalothece</taxon>
    </lineage>
</organism>
<evidence type="ECO:0000256" key="1">
    <source>
        <dbReference type="ARBA" id="ARBA00035012"/>
    </source>
</evidence>
<evidence type="ECO:0000313" key="4">
    <source>
        <dbReference type="EMBL" id="QDZ39971.1"/>
    </source>
</evidence>
<dbReference type="InterPro" id="IPR003165">
    <property type="entry name" value="Piwi"/>
</dbReference>
<protein>
    <recommendedName>
        <fullName evidence="2">Protein argonaute</fullName>
    </recommendedName>
</protein>
<evidence type="ECO:0000259" key="3">
    <source>
        <dbReference type="PROSITE" id="PS50822"/>
    </source>
</evidence>
<dbReference type="OrthoDB" id="436401at2"/>
<dbReference type="PROSITE" id="PS50822">
    <property type="entry name" value="PIWI"/>
    <property type="match status" value="1"/>
</dbReference>
<reference evidence="4" key="1">
    <citation type="submission" date="2019-08" db="EMBL/GenBank/DDBJ databases">
        <title>Carotenoids and Carotenoid Binding Proteins in the Halophilic Cyanobacterium Euhalothece sp. ZM00.</title>
        <authorList>
            <person name="Cho S.M."/>
            <person name="Song J.Y."/>
            <person name="Park Y.-I."/>
        </authorList>
    </citation>
    <scope>NUCLEOTIDE SEQUENCE [LARGE SCALE GENOMIC DNA]</scope>
    <source>
        <strain evidence="4">Z-M001</strain>
    </source>
</reference>
<evidence type="ECO:0000313" key="5">
    <source>
        <dbReference type="Proteomes" id="UP000318453"/>
    </source>
</evidence>
<proteinExistence type="inferred from homology"/>
<dbReference type="InterPro" id="IPR012337">
    <property type="entry name" value="RNaseH-like_sf"/>
</dbReference>
<dbReference type="GO" id="GO:0003676">
    <property type="term" value="F:nucleic acid binding"/>
    <property type="evidence" value="ECO:0007669"/>
    <property type="project" value="InterPro"/>
</dbReference>
<dbReference type="AlphaFoldDB" id="A0A5B8NN41"/>
<dbReference type="SUPFAM" id="SSF53098">
    <property type="entry name" value="Ribonuclease H-like"/>
    <property type="match status" value="1"/>
</dbReference>
<sequence length="734" mass="84089">MTHYSVNSSNYISTILQVTLSSTSQVFCFHTVSNLSIELGRKIAYQFSAKNSTVKAVYEQGNFWLLSHPSNTTDQTNWQEDYNAIAQRLRPQFGNLDLTLTPVDFSSIPTSIISQLVRVILSTSKQRLELSLIEKEFYQIYRQLEVIPETFFPNQAGIALNWKTSIKPTETIKDYWLRHNKDEGKLLKLAVKNRFINRTGVIDSIIGTCKTERDRLLSYDLIPKTREIIQNSDDEDLVVSVKQNNTDSYGDYVIDGLELSINPKNCHLIGLDQYERYRKLAKISLAQWTDLLEQGKKFVQPILKDWGIQVSKDYVNSIDNQDIFFHSNKFQLDTVQLLFGKGKQFPRDSIKKGLTQGGVFSCHQNFAQEKKIKTVALKLCKDKAKNLLNELTSSFEEVGFQVEFIKKIPIEVSGQMSEDDVAKIDSELKRAIALKPHLFLTILPEGDQQLDDTSQGSYYHHISQQLLKQGIPSQMIKVENLNNRYIINNLVLGILAKLGNLPFVLAQPLKVADCFLGLDVARLRKSKGNGTQNACACVRLYGKQGEFIKYYLEQDRLEGEEVTPKILRKLTPQQDLANKTVLMFRDGRFRGKEIDFLNERGKANNTNFIFVEVTKTKTCRLFNYHQLQNGKKQLQIPHRFLIFRHSNRAATVVTTRPQQSVGIANPIRITIREEGDVPEFKLVLEATFKLCLLHHGSYQEPRLPVPIYASDMIGYKTLKGLYHTNPEGDCQWWL</sequence>